<dbReference type="EMBL" id="BTGC01000005">
    <property type="protein sequence ID" value="GMM51409.1"/>
    <property type="molecule type" value="Genomic_DNA"/>
</dbReference>
<comment type="caution">
    <text evidence="3">The sequence shown here is derived from an EMBL/GenBank/DDBJ whole genome shotgun (WGS) entry which is preliminary data.</text>
</comment>
<dbReference type="AlphaFoldDB" id="A0AAV5RLK2"/>
<dbReference type="GO" id="GO:0180022">
    <property type="term" value="C:RQC-trigger complex"/>
    <property type="evidence" value="ECO:0007669"/>
    <property type="project" value="InterPro"/>
</dbReference>
<dbReference type="Proteomes" id="UP001362899">
    <property type="component" value="Unassembled WGS sequence"/>
</dbReference>
<evidence type="ECO:0000259" key="2">
    <source>
        <dbReference type="Pfam" id="PF06221"/>
    </source>
</evidence>
<dbReference type="GO" id="GO:0045893">
    <property type="term" value="P:positive regulation of DNA-templated transcription"/>
    <property type="evidence" value="ECO:0007669"/>
    <property type="project" value="TreeGrafter"/>
</dbReference>
<dbReference type="GO" id="GO:0005634">
    <property type="term" value="C:nucleus"/>
    <property type="evidence" value="ECO:0007669"/>
    <property type="project" value="InterPro"/>
</dbReference>
<protein>
    <submittedName>
        <fullName evidence="3">Rqt4 protein</fullName>
    </submittedName>
</protein>
<feature type="coiled-coil region" evidence="1">
    <location>
        <begin position="254"/>
        <end position="317"/>
    </location>
</feature>
<keyword evidence="1" id="KW-0175">Coiled coil</keyword>
<organism evidence="3 4">
    <name type="scientific">Starmerella bacillaris</name>
    <name type="common">Yeast</name>
    <name type="synonym">Candida zemplinina</name>
    <dbReference type="NCBI Taxonomy" id="1247836"/>
    <lineage>
        <taxon>Eukaryota</taxon>
        <taxon>Fungi</taxon>
        <taxon>Dikarya</taxon>
        <taxon>Ascomycota</taxon>
        <taxon>Saccharomycotina</taxon>
        <taxon>Dipodascomycetes</taxon>
        <taxon>Dipodascales</taxon>
        <taxon>Trichomonascaceae</taxon>
        <taxon>Starmerella</taxon>
    </lineage>
</organism>
<feature type="coiled-coil region" evidence="1">
    <location>
        <begin position="52"/>
        <end position="79"/>
    </location>
</feature>
<keyword evidence="4" id="KW-1185">Reference proteome</keyword>
<dbReference type="Pfam" id="PF06221">
    <property type="entry name" value="zf-C2HC5"/>
    <property type="match status" value="1"/>
</dbReference>
<dbReference type="PANTHER" id="PTHR12963:SF4">
    <property type="entry name" value="ACTIVATING SIGNAL COINTEGRATOR 1"/>
    <property type="match status" value="1"/>
</dbReference>
<name>A0AAV5RLK2_STABA</name>
<gene>
    <name evidence="3" type="ORF">DASB73_023670</name>
</gene>
<evidence type="ECO:0000256" key="1">
    <source>
        <dbReference type="SAM" id="Coils"/>
    </source>
</evidence>
<reference evidence="3 4" key="1">
    <citation type="journal article" date="2023" name="Elife">
        <title>Identification of key yeast species and microbe-microbe interactions impacting larval growth of Drosophila in the wild.</title>
        <authorList>
            <person name="Mure A."/>
            <person name="Sugiura Y."/>
            <person name="Maeda R."/>
            <person name="Honda K."/>
            <person name="Sakurai N."/>
            <person name="Takahashi Y."/>
            <person name="Watada M."/>
            <person name="Katoh T."/>
            <person name="Gotoh A."/>
            <person name="Gotoh Y."/>
            <person name="Taniguchi I."/>
            <person name="Nakamura K."/>
            <person name="Hayashi T."/>
            <person name="Katayama T."/>
            <person name="Uemura T."/>
            <person name="Hattori Y."/>
        </authorList>
    </citation>
    <scope>NUCLEOTIDE SEQUENCE [LARGE SCALE GENOMIC DNA]</scope>
    <source>
        <strain evidence="3 4">SB-73</strain>
    </source>
</reference>
<evidence type="ECO:0000313" key="4">
    <source>
        <dbReference type="Proteomes" id="UP001362899"/>
    </source>
</evidence>
<sequence length="390" mass="43476">MDLAEALINDGFDPATAATISELAHGRSIKDATELLNNVLGKESQVLTAYIAQRRENDLQKLNAKINRQNVTLKLEKQKDKPKATKYSTAQKTDAVKDIEAAVQRLSRGKADRKPCNCMGLKHGLLDDAPNCLNCGRIICKLEGLGPCLTCNSPLLPNEQVEQILNVLREKKDIIMATMSKKALVAAGIDPSSKPDIKTMFESTAEAERHLEKTLGFQAEDAVRTRIVDQASDVDVVTAGTNIWSTPAEQAEQMRQQQRKLRILQEKEKAAMGRGRKVLSIDIRGNKIYQVERDLSLDELKAEAETELNLRDEENINQTNNNDEDEDTKFIQYYEPNQFDNLKEIAISNKSDATAEGGFDAANSSSNNSKLMHTEPDLKIIRDKNEILKV</sequence>
<feature type="domain" description="TRIP4/RQT4 C2HC5-type zinc finger" evidence="2">
    <location>
        <begin position="114"/>
        <end position="164"/>
    </location>
</feature>
<dbReference type="GO" id="GO:0008270">
    <property type="term" value="F:zinc ion binding"/>
    <property type="evidence" value="ECO:0007669"/>
    <property type="project" value="InterPro"/>
</dbReference>
<evidence type="ECO:0000313" key="3">
    <source>
        <dbReference type="EMBL" id="GMM51409.1"/>
    </source>
</evidence>
<dbReference type="InterPro" id="IPR009349">
    <property type="entry name" value="TRIP4/RQT4_C2HC5_Znf"/>
</dbReference>
<proteinExistence type="predicted"/>
<dbReference type="PANTHER" id="PTHR12963">
    <property type="entry name" value="THYROID RECEPTOR INTERACTING PROTEIN RELATED"/>
    <property type="match status" value="1"/>
</dbReference>
<dbReference type="InterPro" id="IPR039128">
    <property type="entry name" value="TRIP4-like"/>
</dbReference>
<accession>A0AAV5RLK2</accession>
<dbReference type="GO" id="GO:0072344">
    <property type="term" value="P:rescue of stalled ribosome"/>
    <property type="evidence" value="ECO:0007669"/>
    <property type="project" value="InterPro"/>
</dbReference>